<gene>
    <name evidence="2" type="ORF">GCM10010979_20620</name>
</gene>
<reference evidence="2" key="2">
    <citation type="submission" date="2020-09" db="EMBL/GenBank/DDBJ databases">
        <authorList>
            <person name="Sun Q."/>
            <person name="Zhou Y."/>
        </authorList>
    </citation>
    <scope>NUCLEOTIDE SEQUENCE</scope>
    <source>
        <strain evidence="2">CGMCC 1.12813</strain>
    </source>
</reference>
<name>A0A916SN88_9MICO</name>
<keyword evidence="1" id="KW-0732">Signal</keyword>
<keyword evidence="3" id="KW-1185">Reference proteome</keyword>
<accession>A0A916SN88</accession>
<organism evidence="2 3">
    <name type="scientific">Conyzicola nivalis</name>
    <dbReference type="NCBI Taxonomy" id="1477021"/>
    <lineage>
        <taxon>Bacteria</taxon>
        <taxon>Bacillati</taxon>
        <taxon>Actinomycetota</taxon>
        <taxon>Actinomycetes</taxon>
        <taxon>Micrococcales</taxon>
        <taxon>Microbacteriaceae</taxon>
        <taxon>Conyzicola</taxon>
    </lineage>
</organism>
<dbReference type="RefSeq" id="WP_188510521.1">
    <property type="nucleotide sequence ID" value="NZ_BMGB01000001.1"/>
</dbReference>
<proteinExistence type="predicted"/>
<sequence>MRTRLLPTSVVLALAASLALAGCTAGGGAGGGDLDPEKTPMMEYYDAMYGGYDEKEAAAQQKQVEELVSTCMADEGFDYTPVDQSQYQGMSFDDEDRDTEEWVAEHGYGMNQTPEEQEEMNAQAEDFVDPNQGYVEALSTSEQEAYYEVLYGPGPSDEEMAAMEDGDGSYEYDWKTAGCQGAAQHEITGDDLTQSEKYKPLMDEINSMWEKQQKAPAIVKLEAEWAACMADAGWSDFKKKEDAMNEVNEASNAYWEKGATEEPDDALKAEWREHEIEVALADFKCAEKVDYQNTYLAAQYEFENQFIADHKSELDAMVADIAQAKK</sequence>
<feature type="chain" id="PRO_5036926657" evidence="1">
    <location>
        <begin position="22"/>
        <end position="326"/>
    </location>
</feature>
<evidence type="ECO:0000313" key="2">
    <source>
        <dbReference type="EMBL" id="GGB05809.1"/>
    </source>
</evidence>
<reference evidence="2" key="1">
    <citation type="journal article" date="2014" name="Int. J. Syst. Evol. Microbiol.">
        <title>Complete genome sequence of Corynebacterium casei LMG S-19264T (=DSM 44701T), isolated from a smear-ripened cheese.</title>
        <authorList>
            <consortium name="US DOE Joint Genome Institute (JGI-PGF)"/>
            <person name="Walter F."/>
            <person name="Albersmeier A."/>
            <person name="Kalinowski J."/>
            <person name="Ruckert C."/>
        </authorList>
    </citation>
    <scope>NUCLEOTIDE SEQUENCE</scope>
    <source>
        <strain evidence="2">CGMCC 1.12813</strain>
    </source>
</reference>
<feature type="signal peptide" evidence="1">
    <location>
        <begin position="1"/>
        <end position="21"/>
    </location>
</feature>
<dbReference type="AlphaFoldDB" id="A0A916SN88"/>
<dbReference type="PROSITE" id="PS51257">
    <property type="entry name" value="PROKAR_LIPOPROTEIN"/>
    <property type="match status" value="1"/>
</dbReference>
<protein>
    <submittedName>
        <fullName evidence="2">Uncharacterized protein</fullName>
    </submittedName>
</protein>
<comment type="caution">
    <text evidence="2">The sequence shown here is derived from an EMBL/GenBank/DDBJ whole genome shotgun (WGS) entry which is preliminary data.</text>
</comment>
<dbReference type="EMBL" id="BMGB01000001">
    <property type="protein sequence ID" value="GGB05809.1"/>
    <property type="molecule type" value="Genomic_DNA"/>
</dbReference>
<evidence type="ECO:0000256" key="1">
    <source>
        <dbReference type="SAM" id="SignalP"/>
    </source>
</evidence>
<dbReference type="Proteomes" id="UP000606922">
    <property type="component" value="Unassembled WGS sequence"/>
</dbReference>
<evidence type="ECO:0000313" key="3">
    <source>
        <dbReference type="Proteomes" id="UP000606922"/>
    </source>
</evidence>